<dbReference type="InterPro" id="IPR003607">
    <property type="entry name" value="HD/PDEase_dom"/>
</dbReference>
<feature type="transmembrane region" description="Helical" evidence="1">
    <location>
        <begin position="574"/>
        <end position="595"/>
    </location>
</feature>
<dbReference type="PANTHER" id="PTHR43155:SF2">
    <property type="entry name" value="CYCLIC DI-GMP PHOSPHODIESTERASE PA4108"/>
    <property type="match status" value="1"/>
</dbReference>
<name>A0A1M6QBP8_9FIRM</name>
<dbReference type="AlphaFoldDB" id="A0A1M6QBP8"/>
<dbReference type="CDD" id="cd00077">
    <property type="entry name" value="HDc"/>
    <property type="match status" value="1"/>
</dbReference>
<feature type="domain" description="HD" evidence="2">
    <location>
        <begin position="251"/>
        <end position="373"/>
    </location>
</feature>
<keyword evidence="1" id="KW-0812">Transmembrane</keyword>
<dbReference type="InterPro" id="IPR006674">
    <property type="entry name" value="HD_domain"/>
</dbReference>
<reference evidence="5" key="1">
    <citation type="submission" date="2016-11" db="EMBL/GenBank/DDBJ databases">
        <authorList>
            <person name="Varghese N."/>
            <person name="Submissions S."/>
        </authorList>
    </citation>
    <scope>NUCLEOTIDE SEQUENCE [LARGE SCALE GENOMIC DNA]</scope>
    <source>
        <strain evidence="5">DSM 14826</strain>
    </source>
</reference>
<evidence type="ECO:0000313" key="4">
    <source>
        <dbReference type="EMBL" id="SHK17513.1"/>
    </source>
</evidence>
<dbReference type="PANTHER" id="PTHR43155">
    <property type="entry name" value="CYCLIC DI-GMP PHOSPHODIESTERASE PA4108-RELATED"/>
    <property type="match status" value="1"/>
</dbReference>
<evidence type="ECO:0000256" key="1">
    <source>
        <dbReference type="SAM" id="Phobius"/>
    </source>
</evidence>
<feature type="transmembrane region" description="Helical" evidence="1">
    <location>
        <begin position="64"/>
        <end position="89"/>
    </location>
</feature>
<dbReference type="Pfam" id="PF20972">
    <property type="entry name" value="MASE9"/>
    <property type="match status" value="1"/>
</dbReference>
<evidence type="ECO:0000259" key="3">
    <source>
        <dbReference type="PROSITE" id="PS51832"/>
    </source>
</evidence>
<dbReference type="InterPro" id="IPR035168">
    <property type="entry name" value="DUF5317"/>
</dbReference>
<dbReference type="SMART" id="SM00471">
    <property type="entry name" value="HDc"/>
    <property type="match status" value="1"/>
</dbReference>
<dbReference type="STRING" id="1120989.SAMN02745227_01710"/>
<gene>
    <name evidence="4" type="ORF">SAMN02745227_01710</name>
</gene>
<dbReference type="InterPro" id="IPR006675">
    <property type="entry name" value="HDIG_dom"/>
</dbReference>
<feature type="transmembrane region" description="Helical" evidence="1">
    <location>
        <begin position="110"/>
        <end position="130"/>
    </location>
</feature>
<accession>A0A1M6QBP8</accession>
<dbReference type="SUPFAM" id="SSF109604">
    <property type="entry name" value="HD-domain/PDEase-like"/>
    <property type="match status" value="1"/>
</dbReference>
<protein>
    <submittedName>
        <fullName evidence="4">HDIG domain-containing protein</fullName>
    </submittedName>
</protein>
<dbReference type="PROSITE" id="PS51831">
    <property type="entry name" value="HD"/>
    <property type="match status" value="1"/>
</dbReference>
<dbReference type="EMBL" id="FRAI01000019">
    <property type="protein sequence ID" value="SHK17513.1"/>
    <property type="molecule type" value="Genomic_DNA"/>
</dbReference>
<dbReference type="InterPro" id="IPR037522">
    <property type="entry name" value="HD_GYP_dom"/>
</dbReference>
<dbReference type="OrthoDB" id="9804747at2"/>
<evidence type="ECO:0000313" key="5">
    <source>
        <dbReference type="Proteomes" id="UP000243547"/>
    </source>
</evidence>
<feature type="transmembrane region" description="Helical" evidence="1">
    <location>
        <begin position="180"/>
        <end position="201"/>
    </location>
</feature>
<dbReference type="InterPro" id="IPR048430">
    <property type="entry name" value="MASE9"/>
</dbReference>
<feature type="transmembrane region" description="Helical" evidence="1">
    <location>
        <begin position="38"/>
        <end position="58"/>
    </location>
</feature>
<sequence length="600" mass="68234">MKKDWKLYFYLAIVYSLFALCLWYAFNNYPFDISISTFLLFVLFSTVTESLLITYKKIGYSPGFVITIASIILFGPLPAVLIVSMGMMFRLLKQQNKIKHILNIPFYKTLFNGSVIGIATFTAAVTYQYISLLNLDTFTKTTLGAIAIVVVFSLVNYLLIAILISIISNMTIWDAFKSNLGFLLIGVFFTAPIGVLLVYMYNHFNVGGILIILLPVLFVRYTYNLYVESKNKYHEMVKVLMNALEMRDKYTEGHCRNVAKIVKKIAEELKYSDRKIEELELAAYLHDIGKIGVPDNILNKPGKLTEEEYKIIQQHPVIGYDIVKDIYGIEKIVDLVRYHHERYDGTGYPDGKKGDELDLDVYILQLADSIDAMFTDRVYRKALNEEEIKEELINNKGKQFHPKVVDLYLKILEKEKKGEIGMLFIIAVILGLIIGFLLKGDLKKIDVGKLKYPYLAIGAFAIEIVLFTLVRKGVIERGILTFIPYLFQYFLLLLFIFYNRKNFGLLTLGFGMFLNALVIFLNGGAMPVSPEGLVKVGIAPSLEAVTEELIAAEGLYTLINSQTLLPFLGDVIPFWRYVLSIGDVFIIIGIMVYIVTEMKS</sequence>
<feature type="transmembrane region" description="Helical" evidence="1">
    <location>
        <begin position="7"/>
        <end position="26"/>
    </location>
</feature>
<keyword evidence="1" id="KW-0472">Membrane</keyword>
<feature type="transmembrane region" description="Helical" evidence="1">
    <location>
        <begin position="142"/>
        <end position="168"/>
    </location>
</feature>
<dbReference type="RefSeq" id="WP_072907944.1">
    <property type="nucleotide sequence ID" value="NZ_FRAI01000019.1"/>
</dbReference>
<feature type="domain" description="HD-GYP" evidence="3">
    <location>
        <begin position="229"/>
        <end position="424"/>
    </location>
</feature>
<feature type="transmembrane region" description="Helical" evidence="1">
    <location>
        <begin position="207"/>
        <end position="226"/>
    </location>
</feature>
<feature type="transmembrane region" description="Helical" evidence="1">
    <location>
        <begin position="482"/>
        <end position="499"/>
    </location>
</feature>
<feature type="transmembrane region" description="Helical" evidence="1">
    <location>
        <begin position="420"/>
        <end position="440"/>
    </location>
</feature>
<dbReference type="Pfam" id="PF13487">
    <property type="entry name" value="HD_5"/>
    <property type="match status" value="1"/>
</dbReference>
<feature type="transmembrane region" description="Helical" evidence="1">
    <location>
        <begin position="452"/>
        <end position="470"/>
    </location>
</feature>
<dbReference type="Proteomes" id="UP000243547">
    <property type="component" value="Unassembled WGS sequence"/>
</dbReference>
<dbReference type="PROSITE" id="PS51832">
    <property type="entry name" value="HD_GYP"/>
    <property type="match status" value="1"/>
</dbReference>
<keyword evidence="1" id="KW-1133">Transmembrane helix</keyword>
<feature type="transmembrane region" description="Helical" evidence="1">
    <location>
        <begin position="505"/>
        <end position="528"/>
    </location>
</feature>
<organism evidence="4 5">
    <name type="scientific">Anaerobranca californiensis DSM 14826</name>
    <dbReference type="NCBI Taxonomy" id="1120989"/>
    <lineage>
        <taxon>Bacteria</taxon>
        <taxon>Bacillati</taxon>
        <taxon>Bacillota</taxon>
        <taxon>Clostridia</taxon>
        <taxon>Eubacteriales</taxon>
        <taxon>Proteinivoracaceae</taxon>
        <taxon>Anaerobranca</taxon>
    </lineage>
</organism>
<dbReference type="Gene3D" id="1.10.3210.10">
    <property type="entry name" value="Hypothetical protein af1432"/>
    <property type="match status" value="1"/>
</dbReference>
<dbReference type="NCBIfam" id="TIGR00277">
    <property type="entry name" value="HDIG"/>
    <property type="match status" value="1"/>
</dbReference>
<dbReference type="Pfam" id="PF17248">
    <property type="entry name" value="DUF5317"/>
    <property type="match status" value="1"/>
</dbReference>
<keyword evidence="5" id="KW-1185">Reference proteome</keyword>
<proteinExistence type="predicted"/>
<evidence type="ECO:0000259" key="2">
    <source>
        <dbReference type="PROSITE" id="PS51831"/>
    </source>
</evidence>